<gene>
    <name evidence="1" type="ORF">LVIROSA_LOCUS34230</name>
</gene>
<accession>A0AAU9PEY1</accession>
<reference evidence="1 2" key="1">
    <citation type="submission" date="2022-01" db="EMBL/GenBank/DDBJ databases">
        <authorList>
            <person name="Xiong W."/>
            <person name="Schranz E."/>
        </authorList>
    </citation>
    <scope>NUCLEOTIDE SEQUENCE [LARGE SCALE GENOMIC DNA]</scope>
</reference>
<name>A0AAU9PEY1_9ASTR</name>
<dbReference type="Proteomes" id="UP001157418">
    <property type="component" value="Unassembled WGS sequence"/>
</dbReference>
<protein>
    <submittedName>
        <fullName evidence="1">Uncharacterized protein</fullName>
    </submittedName>
</protein>
<keyword evidence="2" id="KW-1185">Reference proteome</keyword>
<sequence length="102" mass="11500">MLHRRLLCASTEWTVGNGGCRDIDFCCVRPRCLLDISPEYAGYRLLFLYVAGVRCTCHRCMLCASMASQDSKSFKNLLQDFAVIPLLCIYSFLEASTNATLF</sequence>
<proteinExistence type="predicted"/>
<organism evidence="1 2">
    <name type="scientific">Lactuca virosa</name>
    <dbReference type="NCBI Taxonomy" id="75947"/>
    <lineage>
        <taxon>Eukaryota</taxon>
        <taxon>Viridiplantae</taxon>
        <taxon>Streptophyta</taxon>
        <taxon>Embryophyta</taxon>
        <taxon>Tracheophyta</taxon>
        <taxon>Spermatophyta</taxon>
        <taxon>Magnoliopsida</taxon>
        <taxon>eudicotyledons</taxon>
        <taxon>Gunneridae</taxon>
        <taxon>Pentapetalae</taxon>
        <taxon>asterids</taxon>
        <taxon>campanulids</taxon>
        <taxon>Asterales</taxon>
        <taxon>Asteraceae</taxon>
        <taxon>Cichorioideae</taxon>
        <taxon>Cichorieae</taxon>
        <taxon>Lactucinae</taxon>
        <taxon>Lactuca</taxon>
    </lineage>
</organism>
<evidence type="ECO:0000313" key="2">
    <source>
        <dbReference type="Proteomes" id="UP001157418"/>
    </source>
</evidence>
<comment type="caution">
    <text evidence="1">The sequence shown here is derived from an EMBL/GenBank/DDBJ whole genome shotgun (WGS) entry which is preliminary data.</text>
</comment>
<dbReference type="AlphaFoldDB" id="A0AAU9PEY1"/>
<dbReference type="EMBL" id="CAKMRJ010005634">
    <property type="protein sequence ID" value="CAH1448705.1"/>
    <property type="molecule type" value="Genomic_DNA"/>
</dbReference>
<evidence type="ECO:0000313" key="1">
    <source>
        <dbReference type="EMBL" id="CAH1448705.1"/>
    </source>
</evidence>